<evidence type="ECO:0000256" key="3">
    <source>
        <dbReference type="SAM" id="SignalP"/>
    </source>
</evidence>
<evidence type="ECO:0000313" key="4">
    <source>
        <dbReference type="EMBL" id="BDE07978.1"/>
    </source>
</evidence>
<keyword evidence="2" id="KW-0812">Transmembrane</keyword>
<keyword evidence="2" id="KW-0472">Membrane</keyword>
<evidence type="ECO:0008006" key="6">
    <source>
        <dbReference type="Google" id="ProtNLM"/>
    </source>
</evidence>
<feature type="chain" id="PRO_5042954221" description="LPS-assembly protein LptD" evidence="3">
    <location>
        <begin position="30"/>
        <end position="886"/>
    </location>
</feature>
<evidence type="ECO:0000256" key="2">
    <source>
        <dbReference type="SAM" id="Phobius"/>
    </source>
</evidence>
<organism evidence="4 5">
    <name type="scientific">Vulcanimicrobium alpinum</name>
    <dbReference type="NCBI Taxonomy" id="3016050"/>
    <lineage>
        <taxon>Bacteria</taxon>
        <taxon>Bacillati</taxon>
        <taxon>Vulcanimicrobiota</taxon>
        <taxon>Vulcanimicrobiia</taxon>
        <taxon>Vulcanimicrobiales</taxon>
        <taxon>Vulcanimicrobiaceae</taxon>
        <taxon>Vulcanimicrobium</taxon>
    </lineage>
</organism>
<feature type="signal peptide" evidence="3">
    <location>
        <begin position="1"/>
        <end position="29"/>
    </location>
</feature>
<evidence type="ECO:0000256" key="1">
    <source>
        <dbReference type="SAM" id="MobiDB-lite"/>
    </source>
</evidence>
<reference evidence="4 5" key="1">
    <citation type="journal article" date="2022" name="ISME Commun">
        <title>Vulcanimicrobium alpinus gen. nov. sp. nov., the first cultivated representative of the candidate phylum 'Eremiobacterota', is a metabolically versatile aerobic anoxygenic phototroph.</title>
        <authorList>
            <person name="Yabe S."/>
            <person name="Muto K."/>
            <person name="Abe K."/>
            <person name="Yokota A."/>
            <person name="Staudigel H."/>
            <person name="Tebo B.M."/>
        </authorList>
    </citation>
    <scope>NUCLEOTIDE SEQUENCE [LARGE SCALE GENOMIC DNA]</scope>
    <source>
        <strain evidence="4 5">WC8-2</strain>
    </source>
</reference>
<accession>A0AAN2CBG2</accession>
<dbReference type="PANTHER" id="PTHR30189">
    <property type="entry name" value="LPS-ASSEMBLY PROTEIN"/>
    <property type="match status" value="1"/>
</dbReference>
<dbReference type="InterPro" id="IPR050218">
    <property type="entry name" value="LptD"/>
</dbReference>
<feature type="compositionally biased region" description="Low complexity" evidence="1">
    <location>
        <begin position="160"/>
        <end position="175"/>
    </location>
</feature>
<dbReference type="AlphaFoldDB" id="A0AAN2CBG2"/>
<gene>
    <name evidence="4" type="ORF">WPS_32540</name>
</gene>
<dbReference type="KEGG" id="vab:WPS_32540"/>
<proteinExistence type="predicted"/>
<keyword evidence="2" id="KW-1133">Transmembrane helix</keyword>
<evidence type="ECO:0000313" key="5">
    <source>
        <dbReference type="Proteomes" id="UP001317532"/>
    </source>
</evidence>
<feature type="compositionally biased region" description="Pro residues" evidence="1">
    <location>
        <begin position="124"/>
        <end position="144"/>
    </location>
</feature>
<feature type="compositionally biased region" description="Polar residues" evidence="1">
    <location>
        <begin position="504"/>
        <end position="520"/>
    </location>
</feature>
<sequence>MIRRASRRAGVTVVALSLMLCAIPPIPSAGIETTNPNSPEATHALAMLDQSCGTAPQDVQAAEVAQASASPAASASPGASESPVASGSPAAAASASPAATASPSPSPTPIVGAPETAPNGPQILVPPPLPTPRAPTPPPLPSASPSPSGSPAAQVIQQVSAPPSSTPVPAAYPSAGPIVSPTPSASLKPEPGETLGPNDYAILGDHIVGTNEKGQTSDLDGHVTILYQQGILGGDHAHYDGTRYIDVTGSTFVKNAGGDTVLYADAVRFDSLDQHATLINGRGESTQGVERGKLHFKGATMVTSRDGKTHIEHANLTTCENPRGGYHVESKTLDVYPGDKAVAKSAVLFLGALAIFYLPVVVISLRQDQQGSRRNPGFVPIVGYSQVEGFWIKARIGFSPSDYYYGYYRVEEYTRIGLGLGYVATIRRKDGRRQTDINFFRQNNRLQASQNTNLSLADQESFSRATRGQFNFNYQGNYGPNISLPAQYSLNASVDHGDTRGDRQNYTFQRTATGGESSTNNYGFTDHLQISQSLQNDVAFSYTHSKSAFLNSPTSLSDLLHLQTLTHLVGRRYDYSLTFDRYDSATPSSLQKEPELVIRPLSNLFPKETIVPVQVQYTLGFYNDPQGGTFRPGSTTPTGIETSRGEARVTLGPGLAHVLGSDFNGTLTVQQDYYGTGDAKAQIAQNATLTTPLFNHLVNTITYSNSHVNGPFSEPFRSLDVLSSGVKQASDVLRIFNRDTYSLSLTGTTFFNRMAQAVGYQLTARPSPRSTVLLGGSFNPGPGNGFGFTNLQVATPFGYKSDLQFATDIDWKAHGRLENKNIYYRHIVGDCYEIRLSYNQSIKQVFATVTLLAFPSESANFGIGQTASLSSIIPGNFSSAGFTGGP</sequence>
<keyword evidence="5" id="KW-1185">Reference proteome</keyword>
<feature type="compositionally biased region" description="Low complexity" evidence="1">
    <location>
        <begin position="60"/>
        <end position="103"/>
    </location>
</feature>
<dbReference type="EMBL" id="AP025523">
    <property type="protein sequence ID" value="BDE07978.1"/>
    <property type="molecule type" value="Genomic_DNA"/>
</dbReference>
<dbReference type="GO" id="GO:0009279">
    <property type="term" value="C:cell outer membrane"/>
    <property type="evidence" value="ECO:0007669"/>
    <property type="project" value="TreeGrafter"/>
</dbReference>
<feature type="region of interest" description="Disordered" evidence="1">
    <location>
        <begin position="493"/>
        <end position="520"/>
    </location>
</feature>
<keyword evidence="3" id="KW-0732">Signal</keyword>
<dbReference type="PANTHER" id="PTHR30189:SF1">
    <property type="entry name" value="LPS-ASSEMBLY PROTEIN LPTD"/>
    <property type="match status" value="1"/>
</dbReference>
<dbReference type="Proteomes" id="UP001317532">
    <property type="component" value="Chromosome"/>
</dbReference>
<name>A0AAN2CBG2_UNVUL</name>
<feature type="region of interest" description="Disordered" evidence="1">
    <location>
        <begin position="57"/>
        <end position="198"/>
    </location>
</feature>
<dbReference type="GO" id="GO:1990351">
    <property type="term" value="C:transporter complex"/>
    <property type="evidence" value="ECO:0007669"/>
    <property type="project" value="TreeGrafter"/>
</dbReference>
<protein>
    <recommendedName>
        <fullName evidence="6">LPS-assembly protein LptD</fullName>
    </recommendedName>
</protein>
<feature type="transmembrane region" description="Helical" evidence="2">
    <location>
        <begin position="346"/>
        <end position="365"/>
    </location>
</feature>